<dbReference type="EMBL" id="KZ107838">
    <property type="protein sequence ID" value="OSS53424.1"/>
    <property type="molecule type" value="Genomic_DNA"/>
</dbReference>
<dbReference type="OMA" id="TIVPWAF"/>
<keyword evidence="4" id="KW-1185">Reference proteome</keyword>
<feature type="region of interest" description="Disordered" evidence="1">
    <location>
        <begin position="58"/>
        <end position="120"/>
    </location>
</feature>
<protein>
    <submittedName>
        <fullName evidence="3">Uncharacterized protein</fullName>
    </submittedName>
</protein>
<keyword evidence="2" id="KW-0472">Membrane</keyword>
<gene>
    <name evidence="3" type="ORF">B5807_00697</name>
</gene>
<keyword evidence="2" id="KW-0812">Transmembrane</keyword>
<keyword evidence="2" id="KW-1133">Transmembrane helix</keyword>
<evidence type="ECO:0000313" key="3">
    <source>
        <dbReference type="EMBL" id="OSS53424.1"/>
    </source>
</evidence>
<organism evidence="3 4">
    <name type="scientific">Epicoccum nigrum</name>
    <name type="common">Soil fungus</name>
    <name type="synonym">Epicoccum purpurascens</name>
    <dbReference type="NCBI Taxonomy" id="105696"/>
    <lineage>
        <taxon>Eukaryota</taxon>
        <taxon>Fungi</taxon>
        <taxon>Dikarya</taxon>
        <taxon>Ascomycota</taxon>
        <taxon>Pezizomycotina</taxon>
        <taxon>Dothideomycetes</taxon>
        <taxon>Pleosporomycetidae</taxon>
        <taxon>Pleosporales</taxon>
        <taxon>Pleosporineae</taxon>
        <taxon>Didymellaceae</taxon>
        <taxon>Epicoccum</taxon>
    </lineage>
</organism>
<evidence type="ECO:0000256" key="1">
    <source>
        <dbReference type="SAM" id="MobiDB-lite"/>
    </source>
</evidence>
<dbReference type="AlphaFoldDB" id="A0A1Y2MBD8"/>
<dbReference type="Proteomes" id="UP000193240">
    <property type="component" value="Unassembled WGS sequence"/>
</dbReference>
<feature type="transmembrane region" description="Helical" evidence="2">
    <location>
        <begin position="20"/>
        <end position="46"/>
    </location>
</feature>
<proteinExistence type="predicted"/>
<accession>A0A1Y2MBD8</accession>
<name>A0A1Y2MBD8_EPING</name>
<sequence>MGLLSILPASFSTVETWLTRIFLVFGLVMIGPWAILVIYDLILYVFRAVTYEIPVIGGRARGKARPRAPSLTERPNGHRRNFSLSRSKEDTGGSTGTGTTDALEARSRRSNGEVYDGGGT</sequence>
<evidence type="ECO:0000256" key="2">
    <source>
        <dbReference type="SAM" id="Phobius"/>
    </source>
</evidence>
<dbReference type="InParanoid" id="A0A1Y2MBD8"/>
<reference evidence="3 4" key="1">
    <citation type="journal article" date="2017" name="Genome Announc.">
        <title>Genome sequence of the saprophytic ascomycete Epicoccum nigrum ICMP 19927 strain isolated from New Zealand.</title>
        <authorList>
            <person name="Fokin M."/>
            <person name="Fleetwood D."/>
            <person name="Weir B.S."/>
            <person name="Villas-Boas S.G."/>
        </authorList>
    </citation>
    <scope>NUCLEOTIDE SEQUENCE [LARGE SCALE GENOMIC DNA]</scope>
    <source>
        <strain evidence="3 4">ICMP 19927</strain>
    </source>
</reference>
<evidence type="ECO:0000313" key="4">
    <source>
        <dbReference type="Proteomes" id="UP000193240"/>
    </source>
</evidence>